<dbReference type="Proteomes" id="UP000612055">
    <property type="component" value="Unassembled WGS sequence"/>
</dbReference>
<reference evidence="1" key="1">
    <citation type="journal article" date="2020" name="bioRxiv">
        <title>Comparative genomics of Chlamydomonas.</title>
        <authorList>
            <person name="Craig R.J."/>
            <person name="Hasan A.R."/>
            <person name="Ness R.W."/>
            <person name="Keightley P.D."/>
        </authorList>
    </citation>
    <scope>NUCLEOTIDE SEQUENCE</scope>
    <source>
        <strain evidence="1">CCAP 11/70</strain>
    </source>
</reference>
<dbReference type="AlphaFoldDB" id="A0A836BSY0"/>
<accession>A0A836BSY0</accession>
<proteinExistence type="predicted"/>
<dbReference type="OrthoDB" id="61280at2759"/>
<dbReference type="EMBL" id="JAEHOE010000115">
    <property type="protein sequence ID" value="KAG2486279.1"/>
    <property type="molecule type" value="Genomic_DNA"/>
</dbReference>
<protein>
    <submittedName>
        <fullName evidence="1">Uncharacterized protein</fullName>
    </submittedName>
</protein>
<comment type="caution">
    <text evidence="1">The sequence shown here is derived from an EMBL/GenBank/DDBJ whole genome shotgun (WGS) entry which is preliminary data.</text>
</comment>
<evidence type="ECO:0000313" key="2">
    <source>
        <dbReference type="Proteomes" id="UP000612055"/>
    </source>
</evidence>
<name>A0A836BSY0_9CHLO</name>
<organism evidence="1 2">
    <name type="scientific">Edaphochlamys debaryana</name>
    <dbReference type="NCBI Taxonomy" id="47281"/>
    <lineage>
        <taxon>Eukaryota</taxon>
        <taxon>Viridiplantae</taxon>
        <taxon>Chlorophyta</taxon>
        <taxon>core chlorophytes</taxon>
        <taxon>Chlorophyceae</taxon>
        <taxon>CS clade</taxon>
        <taxon>Chlamydomonadales</taxon>
        <taxon>Chlamydomonadales incertae sedis</taxon>
        <taxon>Edaphochlamys</taxon>
    </lineage>
</organism>
<gene>
    <name evidence="1" type="ORF">HYH03_015103</name>
</gene>
<keyword evidence="2" id="KW-1185">Reference proteome</keyword>
<sequence length="276" mass="30211">MAHEEHPYANYNKFDEAPTLVGNWVEERSLKECTGLTRNLAAAQNLRDSEVAALQEEGTLSSQTQRVQGDRQLVTHPRVMVAANNQSHPSDWRTSTQAAYRAPGEQRLAGQYMDTSKMGPRERMLAEQLMKEAREFPPELQATLNGPPIPITTESVYGGDLKAHDLTGVQVGARVMKDRDGRSPTRDPTFLAETGLMVKHQVDRLMPDAAEKSGAVGTAVLANRDVPVTVYSEAVAKNTYGGAVYGTTTLNSASPFGKSTNFSKPMNDYSKIVVDE</sequence>
<evidence type="ECO:0000313" key="1">
    <source>
        <dbReference type="EMBL" id="KAG2486279.1"/>
    </source>
</evidence>